<keyword evidence="10" id="KW-0804">Transcription</keyword>
<evidence type="ECO:0000256" key="1">
    <source>
        <dbReference type="ARBA" id="ARBA00003767"/>
    </source>
</evidence>
<gene>
    <name evidence="14" type="primary">Znf768</name>
    <name evidence="14" type="ORF">CIRPEC_R15314</name>
</gene>
<evidence type="ECO:0000256" key="8">
    <source>
        <dbReference type="ARBA" id="ARBA00023015"/>
    </source>
</evidence>
<evidence type="ECO:0000256" key="5">
    <source>
        <dbReference type="ARBA" id="ARBA00022737"/>
    </source>
</evidence>
<dbReference type="AlphaFoldDB" id="A0A7L4AJL0"/>
<dbReference type="FunFam" id="3.30.160.60:FF:001784">
    <property type="entry name" value="Zinc finger protein 768"/>
    <property type="match status" value="1"/>
</dbReference>
<evidence type="ECO:0000256" key="3">
    <source>
        <dbReference type="ARBA" id="ARBA00006991"/>
    </source>
</evidence>
<comment type="subcellular location">
    <subcellularLocation>
        <location evidence="2">Nucleus</location>
    </subcellularLocation>
</comment>
<organism evidence="14 15">
    <name type="scientific">Circaetus pectoralis</name>
    <name type="common">black-chested snake-eagle</name>
    <dbReference type="NCBI Taxonomy" id="321084"/>
    <lineage>
        <taxon>Eukaryota</taxon>
        <taxon>Metazoa</taxon>
        <taxon>Chordata</taxon>
        <taxon>Craniata</taxon>
        <taxon>Vertebrata</taxon>
        <taxon>Euteleostomi</taxon>
        <taxon>Archelosauria</taxon>
        <taxon>Archosauria</taxon>
        <taxon>Dinosauria</taxon>
        <taxon>Saurischia</taxon>
        <taxon>Theropoda</taxon>
        <taxon>Coelurosauria</taxon>
        <taxon>Aves</taxon>
        <taxon>Neognathae</taxon>
        <taxon>Neoaves</taxon>
        <taxon>Telluraves</taxon>
        <taxon>Accipitrimorphae</taxon>
        <taxon>Accipitriformes</taxon>
        <taxon>Accipitridae</taxon>
        <taxon>Accipitrinae</taxon>
        <taxon>Circaetus</taxon>
    </lineage>
</organism>
<keyword evidence="8" id="KW-0805">Transcription regulation</keyword>
<dbReference type="GO" id="GO:0008270">
    <property type="term" value="F:zinc ion binding"/>
    <property type="evidence" value="ECO:0007669"/>
    <property type="project" value="UniProtKB-KW"/>
</dbReference>
<dbReference type="InterPro" id="IPR036236">
    <property type="entry name" value="Znf_C2H2_sf"/>
</dbReference>
<name>A0A7L4AJL0_9AVES</name>
<dbReference type="SUPFAM" id="SSF57667">
    <property type="entry name" value="beta-beta-alpha zinc fingers"/>
    <property type="match status" value="1"/>
</dbReference>
<evidence type="ECO:0000256" key="4">
    <source>
        <dbReference type="ARBA" id="ARBA00022723"/>
    </source>
</evidence>
<dbReference type="Proteomes" id="UP000562238">
    <property type="component" value="Unassembled WGS sequence"/>
</dbReference>
<comment type="caution">
    <text evidence="14">The sequence shown here is derived from an EMBL/GenBank/DDBJ whole genome shotgun (WGS) entry which is preliminary data.</text>
</comment>
<evidence type="ECO:0000256" key="11">
    <source>
        <dbReference type="ARBA" id="ARBA00023242"/>
    </source>
</evidence>
<accession>A0A7L4AJL0</accession>
<evidence type="ECO:0000256" key="12">
    <source>
        <dbReference type="PROSITE-ProRule" id="PRU00042"/>
    </source>
</evidence>
<dbReference type="SMART" id="SM00355">
    <property type="entry name" value="ZnF_C2H2"/>
    <property type="match status" value="2"/>
</dbReference>
<evidence type="ECO:0000256" key="7">
    <source>
        <dbReference type="ARBA" id="ARBA00022833"/>
    </source>
</evidence>
<evidence type="ECO:0000256" key="2">
    <source>
        <dbReference type="ARBA" id="ARBA00004123"/>
    </source>
</evidence>
<dbReference type="GO" id="GO:0000978">
    <property type="term" value="F:RNA polymerase II cis-regulatory region sequence-specific DNA binding"/>
    <property type="evidence" value="ECO:0007669"/>
    <property type="project" value="TreeGrafter"/>
</dbReference>
<dbReference type="PANTHER" id="PTHR23226:SF379">
    <property type="entry name" value="C2H2-TYPE DOMAIN-CONTAINING PROTEIN"/>
    <property type="match status" value="1"/>
</dbReference>
<keyword evidence="11" id="KW-0539">Nucleus</keyword>
<sequence>GEKPYKCPECGKSFGRSSHLIAHQRTHTHERPYSCPDCGKSFNQRSNLLIHQRVH</sequence>
<dbReference type="PROSITE" id="PS00028">
    <property type="entry name" value="ZINC_FINGER_C2H2_1"/>
    <property type="match status" value="2"/>
</dbReference>
<evidence type="ECO:0000256" key="6">
    <source>
        <dbReference type="ARBA" id="ARBA00022771"/>
    </source>
</evidence>
<evidence type="ECO:0000313" key="14">
    <source>
        <dbReference type="EMBL" id="NXW25806.1"/>
    </source>
</evidence>
<feature type="non-terminal residue" evidence="14">
    <location>
        <position position="1"/>
    </location>
</feature>
<dbReference type="GO" id="GO:0005634">
    <property type="term" value="C:nucleus"/>
    <property type="evidence" value="ECO:0007669"/>
    <property type="project" value="UniProtKB-SubCell"/>
</dbReference>
<feature type="domain" description="C2H2-type" evidence="13">
    <location>
        <begin position="5"/>
        <end position="32"/>
    </location>
</feature>
<reference evidence="14 15" key="1">
    <citation type="submission" date="2019-09" db="EMBL/GenBank/DDBJ databases">
        <title>Bird 10,000 Genomes (B10K) Project - Family phase.</title>
        <authorList>
            <person name="Zhang G."/>
        </authorList>
    </citation>
    <scope>NUCLEOTIDE SEQUENCE [LARGE SCALE GENOMIC DNA]</scope>
    <source>
        <strain evidence="14">B10K-DU-010-60</strain>
        <tissue evidence="14">Muscle</tissue>
    </source>
</reference>
<keyword evidence="4" id="KW-0479">Metal-binding</keyword>
<dbReference type="Gene3D" id="3.30.160.60">
    <property type="entry name" value="Classic Zinc Finger"/>
    <property type="match status" value="2"/>
</dbReference>
<dbReference type="InterPro" id="IPR013087">
    <property type="entry name" value="Znf_C2H2_type"/>
</dbReference>
<dbReference type="FunFam" id="3.30.160.60:FF:003095">
    <property type="match status" value="1"/>
</dbReference>
<dbReference type="PANTHER" id="PTHR23226">
    <property type="entry name" value="ZINC FINGER AND SCAN DOMAIN-CONTAINING"/>
    <property type="match status" value="1"/>
</dbReference>
<feature type="non-terminal residue" evidence="14">
    <location>
        <position position="55"/>
    </location>
</feature>
<keyword evidence="6 12" id="KW-0863">Zinc-finger</keyword>
<evidence type="ECO:0000259" key="13">
    <source>
        <dbReference type="PROSITE" id="PS50157"/>
    </source>
</evidence>
<proteinExistence type="inferred from homology"/>
<keyword evidence="9" id="KW-0238">DNA-binding</keyword>
<dbReference type="GO" id="GO:0000981">
    <property type="term" value="F:DNA-binding transcription factor activity, RNA polymerase II-specific"/>
    <property type="evidence" value="ECO:0007669"/>
    <property type="project" value="TreeGrafter"/>
</dbReference>
<keyword evidence="7" id="KW-0862">Zinc</keyword>
<feature type="domain" description="C2H2-type" evidence="13">
    <location>
        <begin position="33"/>
        <end position="55"/>
    </location>
</feature>
<keyword evidence="5" id="KW-0677">Repeat</keyword>
<dbReference type="PROSITE" id="PS50157">
    <property type="entry name" value="ZINC_FINGER_C2H2_2"/>
    <property type="match status" value="2"/>
</dbReference>
<evidence type="ECO:0000256" key="9">
    <source>
        <dbReference type="ARBA" id="ARBA00023125"/>
    </source>
</evidence>
<evidence type="ECO:0000313" key="15">
    <source>
        <dbReference type="Proteomes" id="UP000562238"/>
    </source>
</evidence>
<keyword evidence="15" id="KW-1185">Reference proteome</keyword>
<protein>
    <submittedName>
        <fullName evidence="14">ZN768 protein</fullName>
    </submittedName>
</protein>
<comment type="similarity">
    <text evidence="3">Belongs to the krueppel C2H2-type zinc-finger protein family.</text>
</comment>
<comment type="function">
    <text evidence="1">May be involved in transcriptional regulation.</text>
</comment>
<dbReference type="EMBL" id="VZZV01001850">
    <property type="protein sequence ID" value="NXW25806.1"/>
    <property type="molecule type" value="Genomic_DNA"/>
</dbReference>
<evidence type="ECO:0000256" key="10">
    <source>
        <dbReference type="ARBA" id="ARBA00023163"/>
    </source>
</evidence>
<dbReference type="Pfam" id="PF00096">
    <property type="entry name" value="zf-C2H2"/>
    <property type="match status" value="2"/>
</dbReference>